<feature type="domain" description="HTH cro/C1-type" evidence="1">
    <location>
        <begin position="63"/>
        <end position="117"/>
    </location>
</feature>
<dbReference type="AlphaFoldDB" id="A0A4Q1DCQ6"/>
<dbReference type="PROSITE" id="PS50943">
    <property type="entry name" value="HTH_CROC1"/>
    <property type="match status" value="1"/>
</dbReference>
<proteinExistence type="predicted"/>
<dbReference type="GO" id="GO:0003677">
    <property type="term" value="F:DNA binding"/>
    <property type="evidence" value="ECO:0007669"/>
    <property type="project" value="InterPro"/>
</dbReference>
<dbReference type="Proteomes" id="UP000290545">
    <property type="component" value="Unassembled WGS sequence"/>
</dbReference>
<dbReference type="SUPFAM" id="SSF47413">
    <property type="entry name" value="lambda repressor-like DNA-binding domains"/>
    <property type="match status" value="1"/>
</dbReference>
<protein>
    <submittedName>
        <fullName evidence="2">Helix-turn-helix domain-containing protein</fullName>
    </submittedName>
</protein>
<dbReference type="InterPro" id="IPR010982">
    <property type="entry name" value="Lambda_DNA-bd_dom_sf"/>
</dbReference>
<dbReference type="RefSeq" id="WP_129002900.1">
    <property type="nucleotide sequence ID" value="NZ_SDHZ01000001.1"/>
</dbReference>
<reference evidence="2 3" key="1">
    <citation type="submission" date="2019-01" db="EMBL/GenBank/DDBJ databases">
        <title>Filimonas sp. strain TTM-71.</title>
        <authorList>
            <person name="Chen W.-M."/>
        </authorList>
    </citation>
    <scope>NUCLEOTIDE SEQUENCE [LARGE SCALE GENOMIC DNA]</scope>
    <source>
        <strain evidence="2 3">TTM-71</strain>
    </source>
</reference>
<gene>
    <name evidence="2" type="ORF">ESB13_10330</name>
</gene>
<dbReference type="EMBL" id="SDHZ01000001">
    <property type="protein sequence ID" value="RXK87150.1"/>
    <property type="molecule type" value="Genomic_DNA"/>
</dbReference>
<name>A0A4Q1DCQ6_9BACT</name>
<dbReference type="CDD" id="cd00093">
    <property type="entry name" value="HTH_XRE"/>
    <property type="match status" value="1"/>
</dbReference>
<dbReference type="Gene3D" id="1.10.260.40">
    <property type="entry name" value="lambda repressor-like DNA-binding domains"/>
    <property type="match status" value="1"/>
</dbReference>
<evidence type="ECO:0000259" key="1">
    <source>
        <dbReference type="PROSITE" id="PS50943"/>
    </source>
</evidence>
<evidence type="ECO:0000313" key="3">
    <source>
        <dbReference type="Proteomes" id="UP000290545"/>
    </source>
</evidence>
<keyword evidence="3" id="KW-1185">Reference proteome</keyword>
<sequence>MIKIETKQDYYSAMAEIETYLGKGFGGLSVAEDKRLEELSTAVEVWEKTNFPIPKQASIPDLLNYIMRERNVTQSKLSEELDVSKSNLSAILSGKKRVNLDLVRSLHSKFKLDGNMLLELL</sequence>
<dbReference type="Pfam" id="PF01381">
    <property type="entry name" value="HTH_3"/>
    <property type="match status" value="1"/>
</dbReference>
<evidence type="ECO:0000313" key="2">
    <source>
        <dbReference type="EMBL" id="RXK87150.1"/>
    </source>
</evidence>
<dbReference type="InterPro" id="IPR001387">
    <property type="entry name" value="Cro/C1-type_HTH"/>
</dbReference>
<accession>A0A4Q1DCQ6</accession>
<comment type="caution">
    <text evidence="2">The sequence shown here is derived from an EMBL/GenBank/DDBJ whole genome shotgun (WGS) entry which is preliminary data.</text>
</comment>
<dbReference type="SMART" id="SM00530">
    <property type="entry name" value="HTH_XRE"/>
    <property type="match status" value="1"/>
</dbReference>
<organism evidence="2 3">
    <name type="scientific">Filimonas effusa</name>
    <dbReference type="NCBI Taxonomy" id="2508721"/>
    <lineage>
        <taxon>Bacteria</taxon>
        <taxon>Pseudomonadati</taxon>
        <taxon>Bacteroidota</taxon>
        <taxon>Chitinophagia</taxon>
        <taxon>Chitinophagales</taxon>
        <taxon>Chitinophagaceae</taxon>
        <taxon>Filimonas</taxon>
    </lineage>
</organism>
<dbReference type="OrthoDB" id="9796786at2"/>